<dbReference type="Proteomes" id="UP000539372">
    <property type="component" value="Unassembled WGS sequence"/>
</dbReference>
<evidence type="ECO:0000256" key="5">
    <source>
        <dbReference type="ARBA" id="ARBA00022737"/>
    </source>
</evidence>
<dbReference type="SMART" id="SM00382">
    <property type="entry name" value="AAA"/>
    <property type="match status" value="2"/>
</dbReference>
<dbReference type="GO" id="GO:0016887">
    <property type="term" value="F:ATP hydrolysis activity"/>
    <property type="evidence" value="ECO:0007669"/>
    <property type="project" value="InterPro"/>
</dbReference>
<gene>
    <name evidence="11" type="ORF">HH303_02180</name>
</gene>
<dbReference type="InterPro" id="IPR003439">
    <property type="entry name" value="ABC_transporter-like_ATP-bd"/>
</dbReference>
<evidence type="ECO:0000256" key="9">
    <source>
        <dbReference type="ARBA" id="ARBA00023136"/>
    </source>
</evidence>
<accession>A0A7Y0HE86</accession>
<dbReference type="CDD" id="cd03216">
    <property type="entry name" value="ABC_Carb_Monos_I"/>
    <property type="match status" value="1"/>
</dbReference>
<dbReference type="PANTHER" id="PTHR43790">
    <property type="entry name" value="CARBOHYDRATE TRANSPORT ATP-BINDING PROTEIN MG119-RELATED"/>
    <property type="match status" value="1"/>
</dbReference>
<dbReference type="PROSITE" id="PS50893">
    <property type="entry name" value="ABC_TRANSPORTER_2"/>
    <property type="match status" value="2"/>
</dbReference>
<dbReference type="SUPFAM" id="SSF52540">
    <property type="entry name" value="P-loop containing nucleoside triphosphate hydrolases"/>
    <property type="match status" value="2"/>
</dbReference>
<dbReference type="CDD" id="cd03215">
    <property type="entry name" value="ABC_Carb_Monos_II"/>
    <property type="match status" value="1"/>
</dbReference>
<evidence type="ECO:0000256" key="6">
    <source>
        <dbReference type="ARBA" id="ARBA00022741"/>
    </source>
</evidence>
<proteinExistence type="predicted"/>
<dbReference type="GO" id="GO:0005524">
    <property type="term" value="F:ATP binding"/>
    <property type="evidence" value="ECO:0007669"/>
    <property type="project" value="UniProtKB-KW"/>
</dbReference>
<feature type="domain" description="ABC transporter" evidence="10">
    <location>
        <begin position="12"/>
        <end position="247"/>
    </location>
</feature>
<evidence type="ECO:0000256" key="1">
    <source>
        <dbReference type="ARBA" id="ARBA00004202"/>
    </source>
</evidence>
<evidence type="ECO:0000256" key="8">
    <source>
        <dbReference type="ARBA" id="ARBA00022967"/>
    </source>
</evidence>
<dbReference type="InterPro" id="IPR003593">
    <property type="entry name" value="AAA+_ATPase"/>
</dbReference>
<comment type="caution">
    <text evidence="11">The sequence shown here is derived from an EMBL/GenBank/DDBJ whole genome shotgun (WGS) entry which is preliminary data.</text>
</comment>
<protein>
    <submittedName>
        <fullName evidence="11">ABC transporter ATP-binding protein</fullName>
    </submittedName>
</protein>
<keyword evidence="5" id="KW-0677">Repeat</keyword>
<dbReference type="InterPro" id="IPR027417">
    <property type="entry name" value="P-loop_NTPase"/>
</dbReference>
<dbReference type="GO" id="GO:0005886">
    <property type="term" value="C:plasma membrane"/>
    <property type="evidence" value="ECO:0007669"/>
    <property type="project" value="UniProtKB-SubCell"/>
</dbReference>
<evidence type="ECO:0000256" key="7">
    <source>
        <dbReference type="ARBA" id="ARBA00022840"/>
    </source>
</evidence>
<name>A0A7Y0HE86_9PROT</name>
<keyword evidence="6" id="KW-0547">Nucleotide-binding</keyword>
<organism evidence="11 12">
    <name type="scientific">Pacificispira spongiicola</name>
    <dbReference type="NCBI Taxonomy" id="2729598"/>
    <lineage>
        <taxon>Bacteria</taxon>
        <taxon>Pseudomonadati</taxon>
        <taxon>Pseudomonadota</taxon>
        <taxon>Alphaproteobacteria</taxon>
        <taxon>Rhodospirillales</taxon>
        <taxon>Rhodospirillaceae</taxon>
        <taxon>Pacificispira</taxon>
    </lineage>
</organism>
<dbReference type="InterPro" id="IPR050107">
    <property type="entry name" value="ABC_carbohydrate_import_ATPase"/>
</dbReference>
<evidence type="ECO:0000256" key="3">
    <source>
        <dbReference type="ARBA" id="ARBA00022475"/>
    </source>
</evidence>
<dbReference type="AlphaFoldDB" id="A0A7Y0HE86"/>
<feature type="domain" description="ABC transporter" evidence="10">
    <location>
        <begin position="264"/>
        <end position="511"/>
    </location>
</feature>
<dbReference type="InterPro" id="IPR017871">
    <property type="entry name" value="ABC_transporter-like_CS"/>
</dbReference>
<keyword evidence="12" id="KW-1185">Reference proteome</keyword>
<dbReference type="Pfam" id="PF00005">
    <property type="entry name" value="ABC_tran"/>
    <property type="match status" value="2"/>
</dbReference>
<dbReference type="PROSITE" id="PS00211">
    <property type="entry name" value="ABC_TRANSPORTER_1"/>
    <property type="match status" value="1"/>
</dbReference>
<keyword evidence="7 11" id="KW-0067">ATP-binding</keyword>
<reference evidence="11 12" key="1">
    <citation type="submission" date="2020-04" db="EMBL/GenBank/DDBJ databases">
        <title>Rhodospirillaceae bacterium KN72 isolated from deep sea.</title>
        <authorList>
            <person name="Zhang D.-C."/>
        </authorList>
    </citation>
    <scope>NUCLEOTIDE SEQUENCE [LARGE SCALE GENOMIC DNA]</scope>
    <source>
        <strain evidence="11 12">KN72</strain>
    </source>
</reference>
<evidence type="ECO:0000259" key="10">
    <source>
        <dbReference type="PROSITE" id="PS50893"/>
    </source>
</evidence>
<dbReference type="Gene3D" id="3.40.50.300">
    <property type="entry name" value="P-loop containing nucleotide triphosphate hydrolases"/>
    <property type="match status" value="2"/>
</dbReference>
<dbReference type="FunFam" id="3.40.50.300:FF:000127">
    <property type="entry name" value="Ribose import ATP-binding protein RbsA"/>
    <property type="match status" value="1"/>
</dbReference>
<comment type="subcellular location">
    <subcellularLocation>
        <location evidence="1">Cell membrane</location>
        <topology evidence="1">Peripheral membrane protein</topology>
    </subcellularLocation>
</comment>
<keyword evidence="3" id="KW-1003">Cell membrane</keyword>
<dbReference type="PANTHER" id="PTHR43790:SF4">
    <property type="entry name" value="GUANOSINE IMPORT ATP-BINDING PROTEIN NUPO"/>
    <property type="match status" value="1"/>
</dbReference>
<dbReference type="EMBL" id="JABBNT010000001">
    <property type="protein sequence ID" value="NMM43268.1"/>
    <property type="molecule type" value="Genomic_DNA"/>
</dbReference>
<keyword evidence="2" id="KW-0813">Transport</keyword>
<evidence type="ECO:0000313" key="12">
    <source>
        <dbReference type="Proteomes" id="UP000539372"/>
    </source>
</evidence>
<sequence length="526" mass="56991">MRGGDVSPPPAVELRRINKRFGRVHANRDIDLTIDAGTITGIIGENGAGKSTLVSILYGFYSADSGDILIDGTPVALTSTADAIRCGIGMVHQHFMLVPTMSVLDNVMLGREGGFTLTDGISKTRKRLAQLSEDYGLEIDPDALVQDLPVGLQQRVEILKALLRGARILILDEPTGVLTPQEADRLFEILRMLKQDGVTILLITHKLREIMAITDDVNVMRHGQMVAHRKTKDTNREDLARLMVGRDVLFTAKYHEKEPGAPILEIDALTHHDSRGSTVLSDISFTLRAGEILGIAGVSGNGQSQLLDVLSGIEPVQEGTIRVAGEVIDSRNRRDPTALRQVGVAHIPEDRHHRGLVLPFSAAESSILGYHLTDVAGSGLFLDLQKIEARCADLMQRYDVRPPDPQWRSGGFSGGNQQKIVVAREIAASPQVLLVGQPTRGVDIGAIEFIHKELLAARDRGCAILLVSVELDEIMALSDRILVMNAGRIVGETAHGEADPNRIGLMMAGIDPNNARDITVQETGAA</sequence>
<keyword evidence="9" id="KW-0472">Membrane</keyword>
<evidence type="ECO:0000256" key="2">
    <source>
        <dbReference type="ARBA" id="ARBA00022448"/>
    </source>
</evidence>
<keyword evidence="8" id="KW-1278">Translocase</keyword>
<keyword evidence="4" id="KW-0762">Sugar transport</keyword>
<evidence type="ECO:0000313" key="11">
    <source>
        <dbReference type="EMBL" id="NMM43268.1"/>
    </source>
</evidence>
<evidence type="ECO:0000256" key="4">
    <source>
        <dbReference type="ARBA" id="ARBA00022597"/>
    </source>
</evidence>